<keyword evidence="4" id="KW-0720">Serine protease</keyword>
<dbReference type="InterPro" id="IPR041517">
    <property type="entry name" value="DEGP_PDZ"/>
</dbReference>
<dbReference type="InterPro" id="IPR001940">
    <property type="entry name" value="Peptidase_S1C"/>
</dbReference>
<dbReference type="GO" id="GO:0006508">
    <property type="term" value="P:proteolysis"/>
    <property type="evidence" value="ECO:0007669"/>
    <property type="project" value="UniProtKB-KW"/>
</dbReference>
<evidence type="ECO:0000259" key="5">
    <source>
        <dbReference type="Pfam" id="PF17815"/>
    </source>
</evidence>
<feature type="domain" description="Protease Do-like PDZ" evidence="5">
    <location>
        <begin position="357"/>
        <end position="506"/>
    </location>
</feature>
<dbReference type="Pfam" id="PF17815">
    <property type="entry name" value="PDZ_3"/>
    <property type="match status" value="1"/>
</dbReference>
<protein>
    <recommendedName>
        <fullName evidence="5">Protease Do-like PDZ domain-containing protein</fullName>
    </recommendedName>
</protein>
<keyword evidence="2" id="KW-0645">Protease</keyword>
<reference evidence="6" key="1">
    <citation type="submission" date="2021-01" db="EMBL/GenBank/DDBJ databases">
        <authorList>
            <person name="Corre E."/>
            <person name="Pelletier E."/>
            <person name="Niang G."/>
            <person name="Scheremetjew M."/>
            <person name="Finn R."/>
            <person name="Kale V."/>
            <person name="Holt S."/>
            <person name="Cochrane G."/>
            <person name="Meng A."/>
            <person name="Brown T."/>
            <person name="Cohen L."/>
        </authorList>
    </citation>
    <scope>NUCLEOTIDE SEQUENCE</scope>
    <source>
        <strain evidence="6">CCMP 769</strain>
    </source>
</reference>
<dbReference type="AlphaFoldDB" id="A0A7S3EKG7"/>
<evidence type="ECO:0000256" key="4">
    <source>
        <dbReference type="ARBA" id="ARBA00022825"/>
    </source>
</evidence>
<sequence length="510" mass="56182">MIRVAPGLRCLSLLGPRIWIRGYQTASPGLLPGDRKGNGLLNAVVKVFSTQSTPDFSMPWQNKPHEYTTGSGFISRTPVGLRILTNAHLVADTTFVQVRKHGNSERFEASVEALAHECDVAMLNVEDQKFWANSDPLVLADEIPQLQDNISVIGYPTGGENLSVTSGVVSRIEMQQYTHAATSLLAVQIDAAINSGNSGGPAVKDGWVYGIAFQNLAGADGIGFVIPTPVIHHFLDSVNSKSGYQRFCDLEVKCQDMENDHLREYYGMKAHDSGVLINKIAPLSSVSGLLKPGDVLISFDDVAIANDGTVDHPITGRINFQHLVSMKKVGEIAMLGAIRDGKKIKLTAAMAAPNYLVPVHSFDRDPRYFVMGGLVFTPLSQAFLQEYGEDWANSAPRRLVNTALYDLPKKNLKEAIVLADVLPHSITAGYQKLVDLRLLKFNGVEVQDLSHLVKLVQKSTGRFFRCVFSEHLTVFELEDDREIVLLADKTRRASQSILRRYRIQAPQYAL</sequence>
<dbReference type="Gene3D" id="2.30.42.10">
    <property type="match status" value="1"/>
</dbReference>
<dbReference type="Pfam" id="PF13365">
    <property type="entry name" value="Trypsin_2"/>
    <property type="match status" value="1"/>
</dbReference>
<evidence type="ECO:0000256" key="1">
    <source>
        <dbReference type="ARBA" id="ARBA00010541"/>
    </source>
</evidence>
<proteinExistence type="inferred from homology"/>
<evidence type="ECO:0000313" key="6">
    <source>
        <dbReference type="EMBL" id="CAE0060458.1"/>
    </source>
</evidence>
<dbReference type="PANTHER" id="PTHR45980">
    <property type="match status" value="1"/>
</dbReference>
<comment type="similarity">
    <text evidence="1">Belongs to the peptidase S1C family.</text>
</comment>
<organism evidence="6">
    <name type="scientific">Rhodosorus marinus</name>
    <dbReference type="NCBI Taxonomy" id="101924"/>
    <lineage>
        <taxon>Eukaryota</taxon>
        <taxon>Rhodophyta</taxon>
        <taxon>Stylonematophyceae</taxon>
        <taxon>Stylonematales</taxon>
        <taxon>Stylonemataceae</taxon>
        <taxon>Rhodosorus</taxon>
    </lineage>
</organism>
<dbReference type="SUPFAM" id="SSF50494">
    <property type="entry name" value="Trypsin-like serine proteases"/>
    <property type="match status" value="1"/>
</dbReference>
<evidence type="ECO:0000256" key="2">
    <source>
        <dbReference type="ARBA" id="ARBA00022670"/>
    </source>
</evidence>
<name>A0A7S3EKG7_9RHOD</name>
<gene>
    <name evidence="6" type="ORF">RMAR00112_LOCUS28524</name>
</gene>
<accession>A0A7S3EKG7</accession>
<dbReference type="GO" id="GO:0004252">
    <property type="term" value="F:serine-type endopeptidase activity"/>
    <property type="evidence" value="ECO:0007669"/>
    <property type="project" value="InterPro"/>
</dbReference>
<keyword evidence="3" id="KW-0378">Hydrolase</keyword>
<dbReference type="Gene3D" id="2.40.10.120">
    <property type="match status" value="1"/>
</dbReference>
<dbReference type="EMBL" id="HBHW01037106">
    <property type="protein sequence ID" value="CAE0060458.1"/>
    <property type="molecule type" value="Transcribed_RNA"/>
</dbReference>
<dbReference type="PANTHER" id="PTHR45980:SF9">
    <property type="entry name" value="PROTEASE DO-LIKE 10, MITOCHONDRIAL-RELATED"/>
    <property type="match status" value="1"/>
</dbReference>
<dbReference type="PRINTS" id="PR00834">
    <property type="entry name" value="PROTEASES2C"/>
</dbReference>
<dbReference type="Gene3D" id="3.20.190.20">
    <property type="match status" value="1"/>
</dbReference>
<dbReference type="InterPro" id="IPR036034">
    <property type="entry name" value="PDZ_sf"/>
</dbReference>
<dbReference type="InterPro" id="IPR046449">
    <property type="entry name" value="DEGP_PDZ_sf"/>
</dbReference>
<evidence type="ECO:0000256" key="3">
    <source>
        <dbReference type="ARBA" id="ARBA00022801"/>
    </source>
</evidence>
<dbReference type="SUPFAM" id="SSF50156">
    <property type="entry name" value="PDZ domain-like"/>
    <property type="match status" value="1"/>
</dbReference>
<dbReference type="InterPro" id="IPR009003">
    <property type="entry name" value="Peptidase_S1_PA"/>
</dbReference>